<sequence>MTSRNFAVFTRDMASSSSNKKKKMVNHSRWSDLPNHINEMNVVFQPMVLFKYNLGKGIFGFFSFEDKKVYWIYIKGRYPAIHCAGSCEIWLVLSSPSRCNYFLLNPFTVAKVDFPYLNRHGVDNFTKVILLDSPIDITTKKKKKSLQLSYLEMSHGIRSLTFSWLPCKFQESDLYFISTNGELWIINLLGPKLRATARTLRVLINLTVGLNIQKECYLVESEENLFMVVRIKRKSLRKTVKFFIYKEENLPDDQALFLGRFCSKLVSISEYGGLQGNSIYFSDDKLLQKTRLPEYPETGIYNVRSGSITPCLPFDLYPFDLPHIWITPSI</sequence>
<gene>
    <name evidence="2" type="ORF">NE237_002180</name>
</gene>
<proteinExistence type="predicted"/>
<evidence type="ECO:0000313" key="3">
    <source>
        <dbReference type="Proteomes" id="UP001141806"/>
    </source>
</evidence>
<dbReference type="AlphaFoldDB" id="A0A9Q0KUY3"/>
<organism evidence="2 3">
    <name type="scientific">Protea cynaroides</name>
    <dbReference type="NCBI Taxonomy" id="273540"/>
    <lineage>
        <taxon>Eukaryota</taxon>
        <taxon>Viridiplantae</taxon>
        <taxon>Streptophyta</taxon>
        <taxon>Embryophyta</taxon>
        <taxon>Tracheophyta</taxon>
        <taxon>Spermatophyta</taxon>
        <taxon>Magnoliopsida</taxon>
        <taxon>Proteales</taxon>
        <taxon>Proteaceae</taxon>
        <taxon>Protea</taxon>
    </lineage>
</organism>
<dbReference type="PANTHER" id="PTHR44259:SF113">
    <property type="entry name" value="OS06G0659700 PROTEIN"/>
    <property type="match status" value="1"/>
</dbReference>
<dbReference type="InterPro" id="IPR005174">
    <property type="entry name" value="KIB1-4_b-propeller"/>
</dbReference>
<accession>A0A9Q0KUY3</accession>
<comment type="caution">
    <text evidence="2">The sequence shown here is derived from an EMBL/GenBank/DDBJ whole genome shotgun (WGS) entry which is preliminary data.</text>
</comment>
<protein>
    <recommendedName>
        <fullName evidence="1">KIB1-4 beta-propeller domain-containing protein</fullName>
    </recommendedName>
</protein>
<keyword evidence="3" id="KW-1185">Reference proteome</keyword>
<name>A0A9Q0KUY3_9MAGN</name>
<evidence type="ECO:0000313" key="2">
    <source>
        <dbReference type="EMBL" id="KAJ4977074.1"/>
    </source>
</evidence>
<dbReference type="OrthoDB" id="686379at2759"/>
<evidence type="ECO:0000259" key="1">
    <source>
        <dbReference type="Pfam" id="PF03478"/>
    </source>
</evidence>
<feature type="domain" description="KIB1-4 beta-propeller" evidence="1">
    <location>
        <begin position="61"/>
        <end position="302"/>
    </location>
</feature>
<dbReference type="Pfam" id="PF03478">
    <property type="entry name" value="Beta-prop_KIB1-4"/>
    <property type="match status" value="1"/>
</dbReference>
<dbReference type="EMBL" id="JAMYWD010000003">
    <property type="protein sequence ID" value="KAJ4977074.1"/>
    <property type="molecule type" value="Genomic_DNA"/>
</dbReference>
<dbReference type="InterPro" id="IPR050942">
    <property type="entry name" value="F-box_BR-signaling"/>
</dbReference>
<dbReference type="PANTHER" id="PTHR44259">
    <property type="entry name" value="OS07G0183000 PROTEIN-RELATED"/>
    <property type="match status" value="1"/>
</dbReference>
<reference evidence="2" key="1">
    <citation type="journal article" date="2023" name="Plant J.">
        <title>The genome of the king protea, Protea cynaroides.</title>
        <authorList>
            <person name="Chang J."/>
            <person name="Duong T.A."/>
            <person name="Schoeman C."/>
            <person name="Ma X."/>
            <person name="Roodt D."/>
            <person name="Barker N."/>
            <person name="Li Z."/>
            <person name="Van de Peer Y."/>
            <person name="Mizrachi E."/>
        </authorList>
    </citation>
    <scope>NUCLEOTIDE SEQUENCE</scope>
    <source>
        <tissue evidence="2">Young leaves</tissue>
    </source>
</reference>
<dbReference type="Proteomes" id="UP001141806">
    <property type="component" value="Unassembled WGS sequence"/>
</dbReference>